<dbReference type="InterPro" id="IPR049900">
    <property type="entry name" value="PKS_mFAS_DH"/>
</dbReference>
<protein>
    <submittedName>
        <fullName evidence="11">Acyl transferase domain-containing protein</fullName>
    </submittedName>
</protein>
<dbReference type="SUPFAM" id="SSF47336">
    <property type="entry name" value="ACP-like"/>
    <property type="match status" value="1"/>
</dbReference>
<dbReference type="InterPro" id="IPR016035">
    <property type="entry name" value="Acyl_Trfase/lysoPLipase"/>
</dbReference>
<dbReference type="Gene3D" id="3.30.70.3290">
    <property type="match status" value="1"/>
</dbReference>
<feature type="region of interest" description="N-terminal hotdog fold" evidence="7">
    <location>
        <begin position="1417"/>
        <end position="1551"/>
    </location>
</feature>
<keyword evidence="1" id="KW-0596">Phosphopantetheine</keyword>
<dbReference type="SMART" id="SM00827">
    <property type="entry name" value="PKS_AT"/>
    <property type="match status" value="1"/>
</dbReference>
<dbReference type="SUPFAM" id="SSF52151">
    <property type="entry name" value="FabD/lysophospholipase-like"/>
    <property type="match status" value="1"/>
</dbReference>
<evidence type="ECO:0000256" key="2">
    <source>
        <dbReference type="ARBA" id="ARBA00022553"/>
    </source>
</evidence>
<dbReference type="InterPro" id="IPR001227">
    <property type="entry name" value="Ac_transferase_dom_sf"/>
</dbReference>
<evidence type="ECO:0000259" key="9">
    <source>
        <dbReference type="PROSITE" id="PS52004"/>
    </source>
</evidence>
<evidence type="ECO:0000256" key="3">
    <source>
        <dbReference type="ARBA" id="ARBA00022679"/>
    </source>
</evidence>
<evidence type="ECO:0000256" key="5">
    <source>
        <dbReference type="ARBA" id="ARBA00023098"/>
    </source>
</evidence>
<dbReference type="Pfam" id="PF21394">
    <property type="entry name" value="Beta-ketacyl_N"/>
    <property type="match status" value="1"/>
</dbReference>
<dbReference type="InterPro" id="IPR016036">
    <property type="entry name" value="Malonyl_transacylase_ACP-bd"/>
</dbReference>
<dbReference type="InterPro" id="IPR049552">
    <property type="entry name" value="PKS_DH_N"/>
</dbReference>
<dbReference type="InterPro" id="IPR036291">
    <property type="entry name" value="NAD(P)-bd_dom_sf"/>
</dbReference>
<dbReference type="GO" id="GO:0006633">
    <property type="term" value="P:fatty acid biosynthetic process"/>
    <property type="evidence" value="ECO:0007669"/>
    <property type="project" value="TreeGrafter"/>
</dbReference>
<keyword evidence="5" id="KW-0443">Lipid metabolism</keyword>
<dbReference type="Gene3D" id="3.40.366.10">
    <property type="entry name" value="Malonyl-Coenzyme A Acyl Carrier Protein, domain 2"/>
    <property type="match status" value="1"/>
</dbReference>
<feature type="active site" description="Proton acceptor; for dehydratase activity" evidence="7">
    <location>
        <position position="1453"/>
    </location>
</feature>
<dbReference type="CDD" id="cd00833">
    <property type="entry name" value="PKS"/>
    <property type="match status" value="1"/>
</dbReference>
<dbReference type="RefSeq" id="WP_072747210.1">
    <property type="nucleotide sequence ID" value="NZ_FOHL01000004.1"/>
</dbReference>
<evidence type="ECO:0000256" key="4">
    <source>
        <dbReference type="ARBA" id="ARBA00022832"/>
    </source>
</evidence>
<dbReference type="SMART" id="SM00825">
    <property type="entry name" value="PKS_KS"/>
    <property type="match status" value="1"/>
</dbReference>
<dbReference type="Gene3D" id="3.40.50.1820">
    <property type="entry name" value="alpha/beta hydrolase"/>
    <property type="match status" value="1"/>
</dbReference>
<dbReference type="Pfam" id="PF22621">
    <property type="entry name" value="CurL-like_PKS_C"/>
    <property type="match status" value="1"/>
</dbReference>
<dbReference type="Pfam" id="PF00109">
    <property type="entry name" value="ketoacyl-synt"/>
    <property type="match status" value="1"/>
</dbReference>
<dbReference type="InterPro" id="IPR014043">
    <property type="entry name" value="Acyl_transferase_dom"/>
</dbReference>
<dbReference type="Gene3D" id="3.30.70.250">
    <property type="entry name" value="Malonyl-CoA ACP transacylase, ACP-binding"/>
    <property type="match status" value="1"/>
</dbReference>
<dbReference type="Pfam" id="PF00698">
    <property type="entry name" value="Acyl_transf_1"/>
    <property type="match status" value="1"/>
</dbReference>
<dbReference type="SUPFAM" id="SSF55048">
    <property type="entry name" value="Probable ACP-binding domain of malonyl-CoA ACP transacylase"/>
    <property type="match status" value="1"/>
</dbReference>
<keyword evidence="2" id="KW-0597">Phosphoprotein</keyword>
<dbReference type="InterPro" id="IPR049551">
    <property type="entry name" value="PKS_DH_C"/>
</dbReference>
<feature type="active site" description="Proton donor; for dehydratase activity" evidence="7">
    <location>
        <position position="1628"/>
    </location>
</feature>
<dbReference type="InterPro" id="IPR049490">
    <property type="entry name" value="C883_1060-like_KR_N"/>
</dbReference>
<dbReference type="Pfam" id="PF00550">
    <property type="entry name" value="PP-binding"/>
    <property type="match status" value="1"/>
</dbReference>
<dbReference type="Gene3D" id="1.10.1200.10">
    <property type="entry name" value="ACP-like"/>
    <property type="match status" value="1"/>
</dbReference>
<evidence type="ECO:0000259" key="10">
    <source>
        <dbReference type="PROSITE" id="PS52019"/>
    </source>
</evidence>
<dbReference type="InterPro" id="IPR020841">
    <property type="entry name" value="PKS_Beta-ketoAc_synthase_dom"/>
</dbReference>
<dbReference type="SUPFAM" id="SSF53474">
    <property type="entry name" value="alpha/beta-Hydrolases"/>
    <property type="match status" value="1"/>
</dbReference>
<reference evidence="11 12" key="1">
    <citation type="submission" date="2016-12" db="EMBL/GenBank/DDBJ databases">
        <authorList>
            <person name="Song W.-J."/>
            <person name="Kurnit D.M."/>
        </authorList>
    </citation>
    <scope>NUCLEOTIDE SEQUENCE [LARGE SCALE GENOMIC DNA]</scope>
    <source>
        <strain evidence="11 12">CGMCC 1.10808</strain>
    </source>
</reference>
<feature type="region of interest" description="C-terminal hotdog fold" evidence="7">
    <location>
        <begin position="1565"/>
        <end position="1710"/>
    </location>
</feature>
<keyword evidence="4" id="KW-0276">Fatty acid metabolism</keyword>
<organism evidence="11 12">
    <name type="scientific">Oceanicella actignis</name>
    <dbReference type="NCBI Taxonomy" id="1189325"/>
    <lineage>
        <taxon>Bacteria</taxon>
        <taxon>Pseudomonadati</taxon>
        <taxon>Pseudomonadota</taxon>
        <taxon>Alphaproteobacteria</taxon>
        <taxon>Rhodobacterales</taxon>
        <taxon>Paracoccaceae</taxon>
        <taxon>Oceanicella</taxon>
    </lineage>
</organism>
<dbReference type="SMART" id="SM00822">
    <property type="entry name" value="PKS_KR"/>
    <property type="match status" value="1"/>
</dbReference>
<keyword evidence="12" id="KW-1185">Reference proteome</keyword>
<dbReference type="EMBL" id="FRDL01000004">
    <property type="protein sequence ID" value="SHN65695.1"/>
    <property type="molecule type" value="Genomic_DNA"/>
</dbReference>
<dbReference type="InterPro" id="IPR042104">
    <property type="entry name" value="PKS_dehydratase_sf"/>
</dbReference>
<evidence type="ECO:0000256" key="6">
    <source>
        <dbReference type="ARBA" id="ARBA00023268"/>
    </source>
</evidence>
<evidence type="ECO:0000256" key="1">
    <source>
        <dbReference type="ARBA" id="ARBA00022450"/>
    </source>
</evidence>
<dbReference type="InterPro" id="IPR009081">
    <property type="entry name" value="PP-bd_ACP"/>
</dbReference>
<evidence type="ECO:0000313" key="11">
    <source>
        <dbReference type="EMBL" id="SHN65695.1"/>
    </source>
</evidence>
<dbReference type="SUPFAM" id="SSF53901">
    <property type="entry name" value="Thiolase-like"/>
    <property type="match status" value="1"/>
</dbReference>
<dbReference type="Gene3D" id="3.10.129.110">
    <property type="entry name" value="Polyketide synthase dehydratase"/>
    <property type="match status" value="1"/>
</dbReference>
<dbReference type="InterPro" id="IPR050091">
    <property type="entry name" value="PKS_NRPS_Biosynth_Enz"/>
</dbReference>
<dbReference type="OrthoDB" id="9778690at2"/>
<dbReference type="InterPro" id="IPR016039">
    <property type="entry name" value="Thiolase-like"/>
</dbReference>
<dbReference type="STRING" id="1189325.SAMN04488119_104151"/>
<keyword evidence="6" id="KW-0511">Multifunctional enzyme</keyword>
<dbReference type="SUPFAM" id="SSF51735">
    <property type="entry name" value="NAD(P)-binding Rossmann-fold domains"/>
    <property type="match status" value="2"/>
</dbReference>
<evidence type="ECO:0000259" key="8">
    <source>
        <dbReference type="PROSITE" id="PS50075"/>
    </source>
</evidence>
<feature type="domain" description="PKS/mFAS DH" evidence="10">
    <location>
        <begin position="1417"/>
        <end position="1710"/>
    </location>
</feature>
<dbReference type="Pfam" id="PF14765">
    <property type="entry name" value="PS-DH"/>
    <property type="match status" value="1"/>
</dbReference>
<sequence>MTAAEGAGGRVDLDQVSDTDIAIVGMALHVPGARDPSAFWRNLREGVESIRRLSEDELLAAGESPDRIRHPNYVPAAAPLEGFDEFDAEFFGFSPKEAAILDPQHRQFLETAWEALENAGHPPERFPGPIGVFAGCGMGSYFYFNICSNPDLVDQVGMFLLRHTGNDKDFLATRVSHIFDLKGPSVNIQTACSTSLAATHYACQALLGGECDMALAGGATIELPHARGYLFQEGEILSPDGHCHAFDHRAQGTVFGSGAAVVALRRLKDALADGDHVWAVIKGTAVNNDGAAKAGYLAPSVDGQAAAIAEAHAVAGVGPDTIGYVECHGTGTYLGDPIEVAALTDAFRRGTDKTGFCRIGSVKTNIGHLDTAAGAASLIKTALALHEGEIPPSLGYEAPNPAIDFETSPFRVAGALTPWPRGAAPRRAGVNSLGVGGTNVHAVLEEAPAQPPSEPSDWPFQPIVLSARSRKALDEASAALAAHLRAHPEQDLADVAFTLKEGRRAFEKRRVLVAADREEAARLLEERPPRRVFDHEALAEPEVVFMFPGGGAQYVNMARDLYETEPVFADWMDKGLEILAPLTDHDPRALWLPEPGAEAEAAERLRRPSAQLPLIMIVEYALAQLWMSWGVRPAALVGHSMGENAAACLAGVMSFEDCIRLVHLRGRLFDEAPAGGMLSVPISAQRLAPLLGEELDVASVNAPELTVASGPQAALDALQARLAELDIEAQRIPIDIAAHSRMLDPPLARFGDFLRGLSLSPPRIPIVSNRTGKVLTDAEATDPDHWVRHLRGTVRFADCIGALAERPGRVFLEVGPGKALGAMARMHGAVPAQQVIDTLRHPDEAISDDAYFLGAVARLWALGVEADWTQIWGEARRRRVPLPTYPFQRARYFIEPGVGAHRGGAERPARIDDIARWGARPVWRPKFADCPVDLEEEGALEAALAEGAAPRSWLFFMDEAGLAARAAARLRAAGAEVIEVRAGDAFARTGEDAYVIAPERGREDYDLLVRDLVERGRAPQRIAHFWLTTAKESFRPGSSFFHRNQEQGFYALTFLGQAIAAEGLPAPLHMTVVTSGAARVKDEPLPHPEKAAVAGPARVIPRELPGVTCATLDVALPGAGARAGGPLAMLRDPFAGRRAAEAEMDLLAERVLEDLLAAPACAAAALRGERRFELEWRPMPLPEAPRTPILPEGGVCLITGGFGGVGLTVAERLARESRARLVLVSRTPPPPREEWAALAGALAPDDPRLRRIRAVERLEALGAQVMPAAADVCDLEQMRAVLAEAERRFGPVQAVIHAAGAVRDAPLMTKTPSAIEDVFAPKIHGLQVLQTLFFDEARKGARAPLDWMALFSSSSTIIAPAGQVDYVAANEYLNAWAQAHAGGPTRVVAIDWGVWAEVGMAAEAMAAREAGDAAPREPVAGAPLLDVAAHDESGARLFEAEWRPEDRWALDEHRTAAGDALLPGTGYLELAAEALAAHGQGGPFVLRDLWFLRPLHAPDGAAPGGGLKVRVRLRRTDEGYAFDVLGACSVEGRPAFQLHAQGRIALGAPAPAAPLDLAAVEARCDAARRADPAGLVSPQEAHLRFGPRWRVLRALALGRGEGLARLALPEAARADLDAGWLLHPALMDLATGWAMELIPGYAPTHLWAPISYEEVRVHAPLEAEVASHVRLVEADADGARFDVLVADPAGRVLVEAKGFAIKRLENADFARPRPPSAREVEFDRPSAAARARSPAEEALAYALSQGIRPEEGAEAFVRAMAAGRAQLAVSSMDLGALAAQAAAAAPAEEDAARKFARPELEGGYVAPRTDLERSLAGFWEDLLGVDRVGVEDSFFDLGGHSLIAVRLFARIKKSWGVDFPISTLFEAPSVAALAALIAERLGVDPAAGDDAALAAEAPRPAARPARRFTHLVPMHERDGGAGAPMFLVAGMFGNVMNLRHLAQLVGAERPFYGLQARGLYGDQPPHETFEEAARDCIAEMRQVHPGGPWLLGGFSGGGITAYEIARQLREAGEEVALLALLDTPLPMREPLSARDRALLKWGQIRQGGPAYLARWARERIAWEAGKLRARMDEPASDEPVRRFHDEAIEAAFLAALPRYRMHPWDGPLTLFRPPLRKVHKVSGGRWVDDERAYVLEDNGWTRWAPATEVVEVPGDHDSMVLEPNVRVLAARLRARILAAEAAAGRAGAPRAAAAE</sequence>
<dbReference type="InterPro" id="IPR036736">
    <property type="entry name" value="ACP-like_sf"/>
</dbReference>
<dbReference type="PANTHER" id="PTHR43775">
    <property type="entry name" value="FATTY ACID SYNTHASE"/>
    <property type="match status" value="1"/>
</dbReference>
<dbReference type="PANTHER" id="PTHR43775:SF51">
    <property type="entry name" value="INACTIVE PHENOLPHTHIOCEROL SYNTHESIS POLYKETIDE SYNTHASE TYPE I PKS1-RELATED"/>
    <property type="match status" value="1"/>
</dbReference>
<evidence type="ECO:0000256" key="7">
    <source>
        <dbReference type="PROSITE-ProRule" id="PRU01363"/>
    </source>
</evidence>
<dbReference type="Pfam" id="PF08659">
    <property type="entry name" value="KR"/>
    <property type="match status" value="1"/>
</dbReference>
<dbReference type="FunFam" id="3.40.47.10:FF:000042">
    <property type="entry name" value="Polyketide synthase Pks13"/>
    <property type="match status" value="1"/>
</dbReference>
<dbReference type="SMART" id="SM00823">
    <property type="entry name" value="PKS_PP"/>
    <property type="match status" value="1"/>
</dbReference>
<dbReference type="Gene3D" id="3.40.50.720">
    <property type="entry name" value="NAD(P)-binding Rossmann-like Domain"/>
    <property type="match status" value="1"/>
</dbReference>
<dbReference type="InterPro" id="IPR020807">
    <property type="entry name" value="PKS_DH"/>
</dbReference>
<dbReference type="Pfam" id="PF00975">
    <property type="entry name" value="Thioesterase"/>
    <property type="match status" value="1"/>
</dbReference>
<dbReference type="CDD" id="cd08953">
    <property type="entry name" value="KR_2_SDR_x"/>
    <property type="match status" value="1"/>
</dbReference>
<accession>A0A1M7T4R2</accession>
<dbReference type="SMART" id="SM00826">
    <property type="entry name" value="PKS_DH"/>
    <property type="match status" value="1"/>
</dbReference>
<dbReference type="FunFam" id="1.10.1200.10:FF:000016">
    <property type="entry name" value="Non-ribosomal peptide synthase"/>
    <property type="match status" value="1"/>
</dbReference>
<dbReference type="GO" id="GO:0004312">
    <property type="term" value="F:fatty acid synthase activity"/>
    <property type="evidence" value="ECO:0007669"/>
    <property type="project" value="TreeGrafter"/>
</dbReference>
<dbReference type="PROSITE" id="PS52019">
    <property type="entry name" value="PKS_MFAS_DH"/>
    <property type="match status" value="1"/>
</dbReference>
<dbReference type="GO" id="GO:0044550">
    <property type="term" value="P:secondary metabolite biosynthetic process"/>
    <property type="evidence" value="ECO:0007669"/>
    <property type="project" value="UniProtKB-ARBA"/>
</dbReference>
<name>A0A1M7T4R2_9RHOB</name>
<dbReference type="Pfam" id="PF02801">
    <property type="entry name" value="Ketoacyl-synt_C"/>
    <property type="match status" value="1"/>
</dbReference>
<proteinExistence type="predicted"/>
<gene>
    <name evidence="11" type="ORF">SAMN05216200_104151</name>
</gene>
<dbReference type="InterPro" id="IPR014031">
    <property type="entry name" value="Ketoacyl_synth_C"/>
</dbReference>
<keyword evidence="3 11" id="KW-0808">Transferase</keyword>
<dbReference type="PROSITE" id="PS52004">
    <property type="entry name" value="KS3_2"/>
    <property type="match status" value="1"/>
</dbReference>
<dbReference type="GO" id="GO:0031177">
    <property type="term" value="F:phosphopantetheine binding"/>
    <property type="evidence" value="ECO:0007669"/>
    <property type="project" value="InterPro"/>
</dbReference>
<dbReference type="Pfam" id="PF21089">
    <property type="entry name" value="PKS_DH_N"/>
    <property type="match status" value="1"/>
</dbReference>
<dbReference type="InterPro" id="IPR001031">
    <property type="entry name" value="Thioesterase"/>
</dbReference>
<dbReference type="InterPro" id="IPR020806">
    <property type="entry name" value="PKS_PP-bd"/>
</dbReference>
<evidence type="ECO:0000313" key="12">
    <source>
        <dbReference type="Proteomes" id="UP000184066"/>
    </source>
</evidence>
<feature type="domain" description="Ketosynthase family 3 (KS3)" evidence="9">
    <location>
        <begin position="18"/>
        <end position="446"/>
    </location>
</feature>
<feature type="domain" description="Carrier" evidence="8">
    <location>
        <begin position="1806"/>
        <end position="1881"/>
    </location>
</feature>
<dbReference type="InterPro" id="IPR029058">
    <property type="entry name" value="AB_hydrolase_fold"/>
</dbReference>
<dbReference type="InterPro" id="IPR014030">
    <property type="entry name" value="Ketoacyl_synth_N"/>
</dbReference>
<dbReference type="InterPro" id="IPR013968">
    <property type="entry name" value="PKS_KR"/>
</dbReference>
<dbReference type="Proteomes" id="UP000184066">
    <property type="component" value="Unassembled WGS sequence"/>
</dbReference>
<dbReference type="Gene3D" id="3.40.47.10">
    <property type="match status" value="1"/>
</dbReference>
<dbReference type="PROSITE" id="PS50075">
    <property type="entry name" value="CARRIER"/>
    <property type="match status" value="1"/>
</dbReference>
<dbReference type="InterPro" id="IPR057326">
    <property type="entry name" value="KR_dom"/>
</dbReference>